<protein>
    <recommendedName>
        <fullName evidence="5">Iron-containing redox enzyme</fullName>
    </recommendedName>
</protein>
<accession>A0A1G7NT41</accession>
<dbReference type="EMBL" id="JAWXXP010000001">
    <property type="protein sequence ID" value="MDX5993484.1"/>
    <property type="molecule type" value="Genomic_DNA"/>
</dbReference>
<sequence length="325" mass="36511">MTSTLLKNHFSAIHQHMSMQQLGETFIEALPQNIAALKIPGRLITSDSRRAPIPAYVEHVPSIQLVMHEVLCHDTTQEAQSWAEQCFHAFLAKQEADDGVLRFFNGWNETHKTTSLVSAKIIMRLAADAVSIPTERHLGYSNVMAHMHEVAKDDFGLGHEGHDGMYDYMTDAFNASRWKEAPFIVSECNEFSEFLYNVGVAGHKFPMDTTEHKQSILNAMMTSIASELWNGREYNFIAQYVEEKLLSYTPSLSADNRALRNAKGYVMGHSGEVENRHGLHALAAAQAYSRNTAIAFDITKLKEVMLDYNQRVGNAFHGLHRALTA</sequence>
<dbReference type="EMBL" id="FNAE01000011">
    <property type="protein sequence ID" value="SDF77087.1"/>
    <property type="molecule type" value="Genomic_DNA"/>
</dbReference>
<name>A0A1G7NT41_9GAMM</name>
<evidence type="ECO:0000313" key="2">
    <source>
        <dbReference type="EMBL" id="SDF77087.1"/>
    </source>
</evidence>
<keyword evidence="4" id="KW-1185">Reference proteome</keyword>
<reference evidence="2 3" key="1">
    <citation type="submission" date="2016-10" db="EMBL/GenBank/DDBJ databases">
        <authorList>
            <person name="de Groot N.N."/>
        </authorList>
    </citation>
    <scope>NUCLEOTIDE SEQUENCE [LARGE SCALE GENOMIC DNA]</scope>
    <source>
        <strain evidence="2 3">JCM 10630</strain>
    </source>
</reference>
<evidence type="ECO:0008006" key="5">
    <source>
        <dbReference type="Google" id="ProtNLM"/>
    </source>
</evidence>
<evidence type="ECO:0000313" key="3">
    <source>
        <dbReference type="Proteomes" id="UP000182413"/>
    </source>
</evidence>
<proteinExistence type="predicted"/>
<evidence type="ECO:0000313" key="1">
    <source>
        <dbReference type="EMBL" id="MDX5993484.1"/>
    </source>
</evidence>
<dbReference type="RefSeq" id="WP_074682121.1">
    <property type="nucleotide sequence ID" value="NZ_CBCSET010000015.1"/>
</dbReference>
<gene>
    <name evidence="2" type="ORF">SAMN05216575_1117</name>
    <name evidence="1" type="ORF">SIM71_15555</name>
</gene>
<dbReference type="AlphaFoldDB" id="A0A1G7NT41"/>
<organism evidence="2 3">
    <name type="scientific">Ectopseudomonas alcaliphila</name>
    <dbReference type="NCBI Taxonomy" id="101564"/>
    <lineage>
        <taxon>Bacteria</taxon>
        <taxon>Pseudomonadati</taxon>
        <taxon>Pseudomonadota</taxon>
        <taxon>Gammaproteobacteria</taxon>
        <taxon>Pseudomonadales</taxon>
        <taxon>Pseudomonadaceae</taxon>
        <taxon>Ectopseudomonas</taxon>
    </lineage>
</organism>
<reference evidence="1 4" key="2">
    <citation type="submission" date="2023-11" db="EMBL/GenBank/DDBJ databases">
        <title>MicrobeMod: A computational toolkit for identifying prokaryotic methylation and restriction-modification with nanopore sequencing.</title>
        <authorList>
            <person name="Crits-Christoph A."/>
            <person name="Kang S.C."/>
            <person name="Lee H."/>
            <person name="Ostrov N."/>
        </authorList>
    </citation>
    <scope>NUCLEOTIDE SEQUENCE [LARGE SCALE GENOMIC DNA]</scope>
    <source>
        <strain evidence="1 4">ATCC BAA-571</strain>
    </source>
</reference>
<evidence type="ECO:0000313" key="4">
    <source>
        <dbReference type="Proteomes" id="UP001278050"/>
    </source>
</evidence>
<dbReference type="Proteomes" id="UP000182413">
    <property type="component" value="Unassembled WGS sequence"/>
</dbReference>
<dbReference type="Proteomes" id="UP001278050">
    <property type="component" value="Unassembled WGS sequence"/>
</dbReference>